<feature type="compositionally biased region" description="Pro residues" evidence="1">
    <location>
        <begin position="65"/>
        <end position="78"/>
    </location>
</feature>
<dbReference type="EMBL" id="OX395131">
    <property type="protein sequence ID" value="CAI5778153.1"/>
    <property type="molecule type" value="Genomic_DNA"/>
</dbReference>
<evidence type="ECO:0000313" key="2">
    <source>
        <dbReference type="EMBL" id="CAI5778153.1"/>
    </source>
</evidence>
<protein>
    <submittedName>
        <fullName evidence="2">Uncharacterized protein</fullName>
    </submittedName>
</protein>
<evidence type="ECO:0000256" key="1">
    <source>
        <dbReference type="SAM" id="MobiDB-lite"/>
    </source>
</evidence>
<keyword evidence="3" id="KW-1185">Reference proteome</keyword>
<feature type="compositionally biased region" description="Pro residues" evidence="1">
    <location>
        <begin position="101"/>
        <end position="116"/>
    </location>
</feature>
<evidence type="ECO:0000313" key="3">
    <source>
        <dbReference type="Proteomes" id="UP001178461"/>
    </source>
</evidence>
<feature type="compositionally biased region" description="Polar residues" evidence="1">
    <location>
        <begin position="1"/>
        <end position="16"/>
    </location>
</feature>
<organism evidence="2 3">
    <name type="scientific">Podarcis lilfordi</name>
    <name type="common">Lilford's wall lizard</name>
    <dbReference type="NCBI Taxonomy" id="74358"/>
    <lineage>
        <taxon>Eukaryota</taxon>
        <taxon>Metazoa</taxon>
        <taxon>Chordata</taxon>
        <taxon>Craniata</taxon>
        <taxon>Vertebrata</taxon>
        <taxon>Euteleostomi</taxon>
        <taxon>Lepidosauria</taxon>
        <taxon>Squamata</taxon>
        <taxon>Bifurcata</taxon>
        <taxon>Unidentata</taxon>
        <taxon>Episquamata</taxon>
        <taxon>Laterata</taxon>
        <taxon>Lacertibaenia</taxon>
        <taxon>Lacertidae</taxon>
        <taxon>Podarcis</taxon>
    </lineage>
</organism>
<feature type="compositionally biased region" description="Low complexity" evidence="1">
    <location>
        <begin position="128"/>
        <end position="153"/>
    </location>
</feature>
<proteinExistence type="predicted"/>
<feature type="compositionally biased region" description="Low complexity" evidence="1">
    <location>
        <begin position="33"/>
        <end position="52"/>
    </location>
</feature>
<dbReference type="Proteomes" id="UP001178461">
    <property type="component" value="Chromosome 6"/>
</dbReference>
<accession>A0AA35KIV6</accession>
<sequence length="168" mass="17628">MVTVARQQSNVAQLDFSQHGACARPGPDSGDVSPPLQAQIPPSPPALLAATPDYSVANRRCLLRPPAPRSPLRPPPALLPTSQHCEPAESTPSRALRRFGSPPPPRAVPPPPPPPSHRTEPPSGPRQLGSRTRLLLLLLPPRSGPAAGEAATARRAKSGLQLSGQNIL</sequence>
<name>A0AA35KIV6_9SAUR</name>
<gene>
    <name evidence="2" type="ORF">PODLI_1B019718</name>
</gene>
<feature type="region of interest" description="Disordered" evidence="1">
    <location>
        <begin position="1"/>
        <end position="168"/>
    </location>
</feature>
<reference evidence="2" key="1">
    <citation type="submission" date="2022-12" db="EMBL/GenBank/DDBJ databases">
        <authorList>
            <person name="Alioto T."/>
            <person name="Alioto T."/>
            <person name="Gomez Garrido J."/>
        </authorList>
    </citation>
    <scope>NUCLEOTIDE SEQUENCE</scope>
</reference>
<dbReference type="AlphaFoldDB" id="A0AA35KIV6"/>